<protein>
    <submittedName>
        <fullName evidence="2">ArsR family transcriptional regulator</fullName>
    </submittedName>
</protein>
<keyword evidence="3" id="KW-1185">Reference proteome</keyword>
<reference evidence="2 3" key="1">
    <citation type="submission" date="2023-03" db="EMBL/GenBank/DDBJ databases">
        <title>WGS of Methanotrichaceae archaeon Mx.</title>
        <authorList>
            <person name="Sorokin D.Y."/>
            <person name="Merkel A.Y."/>
        </authorList>
    </citation>
    <scope>NUCLEOTIDE SEQUENCE [LARGE SCALE GENOMIC DNA]</scope>
    <source>
        <strain evidence="2 3">Mx</strain>
    </source>
</reference>
<evidence type="ECO:0000313" key="3">
    <source>
        <dbReference type="Proteomes" id="UP001220010"/>
    </source>
</evidence>
<dbReference type="PIRSF" id="PIRSF037373">
    <property type="entry name" value="UCP037373_trxn_reg"/>
    <property type="match status" value="1"/>
</dbReference>
<dbReference type="EMBL" id="JARFPK010000059">
    <property type="protein sequence ID" value="MDF0591732.1"/>
    <property type="molecule type" value="Genomic_DNA"/>
</dbReference>
<dbReference type="InterPro" id="IPR036390">
    <property type="entry name" value="WH_DNA-bd_sf"/>
</dbReference>
<dbReference type="SUPFAM" id="SSF46785">
    <property type="entry name" value="Winged helix' DNA-binding domain"/>
    <property type="match status" value="1"/>
</dbReference>
<dbReference type="RefSeq" id="WP_316967457.1">
    <property type="nucleotide sequence ID" value="NZ_JARFPK010000059.1"/>
</dbReference>
<organism evidence="2 3">
    <name type="scientific">Candidatus Methanocrinis natronophilus</name>
    <dbReference type="NCBI Taxonomy" id="3033396"/>
    <lineage>
        <taxon>Archaea</taxon>
        <taxon>Methanobacteriati</taxon>
        <taxon>Methanobacteriota</taxon>
        <taxon>Stenosarchaea group</taxon>
        <taxon>Methanomicrobia</taxon>
        <taxon>Methanotrichales</taxon>
        <taxon>Methanotrichaceae</taxon>
        <taxon>Methanocrinis</taxon>
    </lineage>
</organism>
<evidence type="ECO:0000256" key="1">
    <source>
        <dbReference type="SAM" id="MobiDB-lite"/>
    </source>
</evidence>
<gene>
    <name evidence="2" type="ORF">P0O15_11240</name>
</gene>
<comment type="caution">
    <text evidence="2">The sequence shown here is derived from an EMBL/GenBank/DDBJ whole genome shotgun (WGS) entry which is preliminary data.</text>
</comment>
<name>A0ABT5XB05_9EURY</name>
<proteinExistence type="predicted"/>
<feature type="compositionally biased region" description="Basic and acidic residues" evidence="1">
    <location>
        <begin position="107"/>
        <end position="123"/>
    </location>
</feature>
<dbReference type="Proteomes" id="UP001220010">
    <property type="component" value="Unassembled WGS sequence"/>
</dbReference>
<dbReference type="Gene3D" id="1.10.10.10">
    <property type="entry name" value="Winged helix-like DNA-binding domain superfamily/Winged helix DNA-binding domain"/>
    <property type="match status" value="1"/>
</dbReference>
<evidence type="ECO:0000313" key="2">
    <source>
        <dbReference type="EMBL" id="MDF0591732.1"/>
    </source>
</evidence>
<accession>A0ABT5XB05</accession>
<feature type="region of interest" description="Disordered" evidence="1">
    <location>
        <begin position="107"/>
        <end position="133"/>
    </location>
</feature>
<dbReference type="InterPro" id="IPR036388">
    <property type="entry name" value="WH-like_DNA-bd_sf"/>
</dbReference>
<sequence length="133" mass="15053">MREGAIRELDDDDLEFASLLNRLGVQRNVAKLITFLAAAGGESTSREIEHGCGMRQPEVSIAMRTLRRENWVSEREVRRGEGKGRPHKSYALVTPIDEIVARLEDERQKKSHETMESIQRLRDLAPTAGRVGE</sequence>
<dbReference type="InterPro" id="IPR017185">
    <property type="entry name" value="UCP037373_trxn_reg"/>
</dbReference>